<dbReference type="Gene3D" id="1.25.40.80">
    <property type="match status" value="1"/>
</dbReference>
<dbReference type="PROSITE" id="PS51645">
    <property type="entry name" value="PHR_CRY_ALPHA_BETA"/>
    <property type="match status" value="1"/>
</dbReference>
<keyword evidence="9" id="KW-0234">DNA repair</keyword>
<dbReference type="Gene3D" id="1.10.579.10">
    <property type="entry name" value="DNA Cyclobutane Dipyrimidine Photolyase, subunit A, domain 3"/>
    <property type="match status" value="1"/>
</dbReference>
<comment type="catalytic activity">
    <reaction evidence="12">
        <text>cyclobutadipyrimidine (in DNA) = 2 pyrimidine residues (in DNA).</text>
        <dbReference type="EC" id="4.1.99.3"/>
    </reaction>
</comment>
<evidence type="ECO:0000259" key="13">
    <source>
        <dbReference type="PROSITE" id="PS51645"/>
    </source>
</evidence>
<evidence type="ECO:0000313" key="15">
    <source>
        <dbReference type="Proteomes" id="UP000245921"/>
    </source>
</evidence>
<dbReference type="PANTHER" id="PTHR10211:SF0">
    <property type="entry name" value="DEOXYRIBODIPYRIMIDINE PHOTO-LYASE"/>
    <property type="match status" value="1"/>
</dbReference>
<evidence type="ECO:0000256" key="12">
    <source>
        <dbReference type="ARBA" id="ARBA00033999"/>
    </source>
</evidence>
<reference evidence="14 15" key="1">
    <citation type="submission" date="2018-05" db="EMBL/GenBank/DDBJ databases">
        <title>Genomic Encyclopedia of Type Strains, Phase IV (KMG-IV): sequencing the most valuable type-strain genomes for metagenomic binning, comparative biology and taxonomic classification.</title>
        <authorList>
            <person name="Goeker M."/>
        </authorList>
    </citation>
    <scope>NUCLEOTIDE SEQUENCE [LARGE SCALE GENOMIC DNA]</scope>
    <source>
        <strain evidence="14 15">DSM 24906</strain>
    </source>
</reference>
<dbReference type="GO" id="GO:0000719">
    <property type="term" value="P:photoreactive repair"/>
    <property type="evidence" value="ECO:0007669"/>
    <property type="project" value="TreeGrafter"/>
</dbReference>
<comment type="cofactor">
    <cofactor evidence="1">
        <name>FAD</name>
        <dbReference type="ChEBI" id="CHEBI:57692"/>
    </cofactor>
</comment>
<accession>A0AA45HIM5</accession>
<evidence type="ECO:0000256" key="3">
    <source>
        <dbReference type="ARBA" id="ARBA00013149"/>
    </source>
</evidence>
<dbReference type="PANTHER" id="PTHR10211">
    <property type="entry name" value="DEOXYRIBODIPYRIMIDINE PHOTOLYASE"/>
    <property type="match status" value="1"/>
</dbReference>
<keyword evidence="6" id="KW-0227">DNA damage</keyword>
<evidence type="ECO:0000313" key="14">
    <source>
        <dbReference type="EMBL" id="PWJ95076.1"/>
    </source>
</evidence>
<dbReference type="InterPro" id="IPR052219">
    <property type="entry name" value="Photolyase_Class-2"/>
</dbReference>
<keyword evidence="15" id="KW-1185">Reference proteome</keyword>
<dbReference type="InterPro" id="IPR014729">
    <property type="entry name" value="Rossmann-like_a/b/a_fold"/>
</dbReference>
<dbReference type="AlphaFoldDB" id="A0AA45HIM5"/>
<dbReference type="Gene3D" id="3.40.50.620">
    <property type="entry name" value="HUPs"/>
    <property type="match status" value="1"/>
</dbReference>
<dbReference type="EC" id="4.1.99.3" evidence="3"/>
<dbReference type="GO" id="GO:0003677">
    <property type="term" value="F:DNA binding"/>
    <property type="evidence" value="ECO:0007669"/>
    <property type="project" value="UniProtKB-KW"/>
</dbReference>
<evidence type="ECO:0000256" key="11">
    <source>
        <dbReference type="ARBA" id="ARBA00031671"/>
    </source>
</evidence>
<dbReference type="FunFam" id="1.10.579.10:FF:000002">
    <property type="entry name" value="Deoxyribodipyrimidine photolyase"/>
    <property type="match status" value="1"/>
</dbReference>
<evidence type="ECO:0000256" key="5">
    <source>
        <dbReference type="ARBA" id="ARBA00022630"/>
    </source>
</evidence>
<protein>
    <recommendedName>
        <fullName evidence="4">Deoxyribodipyrimidine photo-lyase</fullName>
        <ecNumber evidence="3">4.1.99.3</ecNumber>
    </recommendedName>
    <alternativeName>
        <fullName evidence="11">DNA photolyase</fullName>
    </alternativeName>
</protein>
<keyword evidence="8" id="KW-0238">DNA-binding</keyword>
<evidence type="ECO:0000256" key="1">
    <source>
        <dbReference type="ARBA" id="ARBA00001974"/>
    </source>
</evidence>
<dbReference type="SUPFAM" id="SSF48173">
    <property type="entry name" value="Cryptochrome/photolyase FAD-binding domain"/>
    <property type="match status" value="1"/>
</dbReference>
<dbReference type="RefSeq" id="WP_109604614.1">
    <property type="nucleotide sequence ID" value="NZ_QGGI01000007.1"/>
</dbReference>
<organism evidence="14 15">
    <name type="scientific">Oceanotoga teriensis</name>
    <dbReference type="NCBI Taxonomy" id="515440"/>
    <lineage>
        <taxon>Bacteria</taxon>
        <taxon>Thermotogati</taxon>
        <taxon>Thermotogota</taxon>
        <taxon>Thermotogae</taxon>
        <taxon>Petrotogales</taxon>
        <taxon>Petrotogaceae</taxon>
        <taxon>Oceanotoga</taxon>
    </lineage>
</organism>
<dbReference type="GO" id="GO:0003904">
    <property type="term" value="F:deoxyribodipyrimidine photo-lyase activity"/>
    <property type="evidence" value="ECO:0007669"/>
    <property type="project" value="UniProtKB-EC"/>
</dbReference>
<keyword evidence="10" id="KW-0456">Lyase</keyword>
<feature type="domain" description="Photolyase/cryptochrome alpha/beta" evidence="13">
    <location>
        <begin position="19"/>
        <end position="145"/>
    </location>
</feature>
<comment type="similarity">
    <text evidence="2">Belongs to the DNA photolyase class-2 family.</text>
</comment>
<dbReference type="Proteomes" id="UP000245921">
    <property type="component" value="Unassembled WGS sequence"/>
</dbReference>
<gene>
    <name evidence="14" type="ORF">C7380_10731</name>
</gene>
<keyword evidence="7" id="KW-0274">FAD</keyword>
<evidence type="ECO:0000256" key="6">
    <source>
        <dbReference type="ARBA" id="ARBA00022763"/>
    </source>
</evidence>
<evidence type="ECO:0000256" key="7">
    <source>
        <dbReference type="ARBA" id="ARBA00022827"/>
    </source>
</evidence>
<dbReference type="Pfam" id="PF00875">
    <property type="entry name" value="DNA_photolyase"/>
    <property type="match status" value="1"/>
</dbReference>
<dbReference type="InterPro" id="IPR036155">
    <property type="entry name" value="Crypto/Photolyase_N_sf"/>
</dbReference>
<proteinExistence type="inferred from homology"/>
<dbReference type="EMBL" id="QGGI01000007">
    <property type="protein sequence ID" value="PWJ95076.1"/>
    <property type="molecule type" value="Genomic_DNA"/>
</dbReference>
<keyword evidence="5" id="KW-0285">Flavoprotein</keyword>
<evidence type="ECO:0000256" key="9">
    <source>
        <dbReference type="ARBA" id="ARBA00023204"/>
    </source>
</evidence>
<dbReference type="PROSITE" id="PS01084">
    <property type="entry name" value="DNA_PHOTOLYASES_2_2"/>
    <property type="match status" value="1"/>
</dbReference>
<name>A0AA45HIM5_9BACT</name>
<sequence>MIEKDRLKNLNNLKNLSGEYLIYWMQASVRVEYNLALNYSIDLSNQKNVPLIVVFILDEKYPKANFRHFKFLIEGLLEVEKKLKDMNISFYILNGFDDFIAISNRALGVITDRGYLKIQREWRSFLSERINIPLVQVEDNVLIPIETVSNKEEYSAATLRRKYLKLRNDYIRDHKISIYRGSSFDIDVKKKHFDDFNSIEDILNSLSLDLSVKGSFFEGGYEKAKVYLIEFLNNKILKYDEKRNDPVFDYQSNLSPYLHFGNISPIEIAFEAFKLGDICEPFLEELLVRRELAINYIFYNPFYDSVKGINDWAIKTLREHESDIREYVYSLEEFEKAETHDVYWNSAQNEMKITGKMHGYMRMYWGKKILEWTSNVEDAFNIAIYLNDKYQIDGRDPNSYTGIAWCFGKHDRAWKERNVFGKIRYMNDNGLKRKFDIDSYVEKIDDLKNKL</sequence>
<evidence type="ECO:0000256" key="8">
    <source>
        <dbReference type="ARBA" id="ARBA00023125"/>
    </source>
</evidence>
<evidence type="ECO:0000256" key="10">
    <source>
        <dbReference type="ARBA" id="ARBA00023239"/>
    </source>
</evidence>
<dbReference type="InterPro" id="IPR036134">
    <property type="entry name" value="Crypto/Photolyase_FAD-like_sf"/>
</dbReference>
<evidence type="ECO:0000256" key="4">
    <source>
        <dbReference type="ARBA" id="ARBA00014046"/>
    </source>
</evidence>
<dbReference type="SUPFAM" id="SSF52425">
    <property type="entry name" value="Cryptochrome/photolyase, N-terminal domain"/>
    <property type="match status" value="1"/>
</dbReference>
<evidence type="ECO:0000256" key="2">
    <source>
        <dbReference type="ARBA" id="ARBA00006409"/>
    </source>
</evidence>
<dbReference type="InterPro" id="IPR032673">
    <property type="entry name" value="DNA_photolyase_2_CS"/>
</dbReference>
<dbReference type="InterPro" id="IPR006050">
    <property type="entry name" value="DNA_photolyase_N"/>
</dbReference>
<comment type="caution">
    <text evidence="14">The sequence shown here is derived from an EMBL/GenBank/DDBJ whole genome shotgun (WGS) entry which is preliminary data.</text>
</comment>